<accession>A0ABW5LKA3</accession>
<reference evidence="3" key="1">
    <citation type="journal article" date="2019" name="Int. J. Syst. Evol. Microbiol.">
        <title>The Global Catalogue of Microorganisms (GCM) 10K type strain sequencing project: providing services to taxonomists for standard genome sequencing and annotation.</title>
        <authorList>
            <consortium name="The Broad Institute Genomics Platform"/>
            <consortium name="The Broad Institute Genome Sequencing Center for Infectious Disease"/>
            <person name="Wu L."/>
            <person name="Ma J."/>
        </authorList>
    </citation>
    <scope>NUCLEOTIDE SEQUENCE [LARGE SCALE GENOMIC DNA]</scope>
    <source>
        <strain evidence="3">KCTC 52274</strain>
    </source>
</reference>
<evidence type="ECO:0000313" key="2">
    <source>
        <dbReference type="EMBL" id="MFD2564224.1"/>
    </source>
</evidence>
<keyword evidence="3" id="KW-1185">Reference proteome</keyword>
<dbReference type="EMBL" id="JBHULE010000019">
    <property type="protein sequence ID" value="MFD2564224.1"/>
    <property type="molecule type" value="Genomic_DNA"/>
</dbReference>
<name>A0ABW5LKA3_9FLAO</name>
<organism evidence="2 3">
    <name type="scientific">Aquimarina rubra</name>
    <dbReference type="NCBI Taxonomy" id="1920033"/>
    <lineage>
        <taxon>Bacteria</taxon>
        <taxon>Pseudomonadati</taxon>
        <taxon>Bacteroidota</taxon>
        <taxon>Flavobacteriia</taxon>
        <taxon>Flavobacteriales</taxon>
        <taxon>Flavobacteriaceae</taxon>
        <taxon>Aquimarina</taxon>
    </lineage>
</organism>
<evidence type="ECO:0000256" key="1">
    <source>
        <dbReference type="SAM" id="SignalP"/>
    </source>
</evidence>
<sequence>MKLQILMMIALIWIGQSTFGQTTETKNNSTDKNSQNKTAQAKGTLITNISEQGQSPKNNDIYYSEQEWKKIKQEIRKNRKRITNSKDGIHTSKILDTIYLEIKIPTTNSQITDW</sequence>
<keyword evidence="1" id="KW-0732">Signal</keyword>
<evidence type="ECO:0000313" key="3">
    <source>
        <dbReference type="Proteomes" id="UP001597319"/>
    </source>
</evidence>
<comment type="caution">
    <text evidence="2">The sequence shown here is derived from an EMBL/GenBank/DDBJ whole genome shotgun (WGS) entry which is preliminary data.</text>
</comment>
<gene>
    <name evidence="2" type="ORF">ACFSR1_16205</name>
</gene>
<feature type="signal peptide" evidence="1">
    <location>
        <begin position="1"/>
        <end position="20"/>
    </location>
</feature>
<proteinExistence type="predicted"/>
<protein>
    <submittedName>
        <fullName evidence="2">Uncharacterized protein</fullName>
    </submittedName>
</protein>
<dbReference type="RefSeq" id="WP_378294064.1">
    <property type="nucleotide sequence ID" value="NZ_JBHULE010000019.1"/>
</dbReference>
<dbReference type="Proteomes" id="UP001597319">
    <property type="component" value="Unassembled WGS sequence"/>
</dbReference>
<feature type="chain" id="PRO_5046362160" evidence="1">
    <location>
        <begin position="21"/>
        <end position="114"/>
    </location>
</feature>